<dbReference type="KEGG" id="gob:Gobs_1397"/>
<reference evidence="8 9" key="1">
    <citation type="journal article" date="2010" name="Stand. Genomic Sci.">
        <title>Complete genome sequence of Geodermatophilus obscurus type strain (G-20).</title>
        <authorList>
            <person name="Ivanova N."/>
            <person name="Sikorski J."/>
            <person name="Jando M."/>
            <person name="Munk C."/>
            <person name="Lapidus A."/>
            <person name="Glavina Del Rio T."/>
            <person name="Copeland A."/>
            <person name="Tice H."/>
            <person name="Cheng J.-F."/>
            <person name="Lucas S."/>
            <person name="Chen F."/>
            <person name="Nolan M."/>
            <person name="Bruce D."/>
            <person name="Goodwin L."/>
            <person name="Pitluck S."/>
            <person name="Mavromatis K."/>
            <person name="Mikhailova N."/>
            <person name="Pati A."/>
            <person name="Chen A."/>
            <person name="Palaniappan K."/>
            <person name="Land M."/>
            <person name="Hauser L."/>
            <person name="Chang Y.-J."/>
            <person name="Jeffries C.D."/>
            <person name="Meincke L."/>
            <person name="Brettin T."/>
            <person name="Detter J.C."/>
            <person name="Detter J.C."/>
            <person name="Rohde M."/>
            <person name="Goeker M."/>
            <person name="Bristow J."/>
            <person name="Eisen J.A."/>
            <person name="Markowitz V."/>
            <person name="Hugenholtz P."/>
            <person name="Kyrpides N.C."/>
            <person name="Klenk H.-P."/>
        </authorList>
    </citation>
    <scope>NUCLEOTIDE SEQUENCE [LARGE SCALE GENOMIC DNA]</scope>
    <source>
        <strain evidence="9">ATCC 25078 / DSM 43160 / JCM 3152 / KCC A-0152 / KCTC 9177 / NBRC 13315 / NRRL B-3577 / G-20</strain>
    </source>
</reference>
<evidence type="ECO:0000256" key="1">
    <source>
        <dbReference type="ARBA" id="ARBA00009913"/>
    </source>
</evidence>
<dbReference type="Pfam" id="PF02796">
    <property type="entry name" value="HTH_7"/>
    <property type="match status" value="1"/>
</dbReference>
<keyword evidence="9" id="KW-1185">Reference proteome</keyword>
<dbReference type="PANTHER" id="PTHR30461:SF26">
    <property type="entry name" value="RESOLVASE HOMOLOG YNEB"/>
    <property type="match status" value="1"/>
</dbReference>
<keyword evidence="2" id="KW-0229">DNA integration</keyword>
<keyword evidence="4" id="KW-0233">DNA recombination</keyword>
<organism evidence="8 9">
    <name type="scientific">Geodermatophilus obscurus (strain ATCC 25078 / DSM 43160 / JCM 3152 / CCUG 61914 / KCC A-0152 / KCTC 9177 / NBRC 13315 / NRRL B-3577 / G-20)</name>
    <dbReference type="NCBI Taxonomy" id="526225"/>
    <lineage>
        <taxon>Bacteria</taxon>
        <taxon>Bacillati</taxon>
        <taxon>Actinomycetota</taxon>
        <taxon>Actinomycetes</taxon>
        <taxon>Geodermatophilales</taxon>
        <taxon>Geodermatophilaceae</taxon>
        <taxon>Geodermatophilus</taxon>
    </lineage>
</organism>
<dbReference type="HOGENOM" id="CLU_010686_8_0_11"/>
<evidence type="ECO:0000313" key="8">
    <source>
        <dbReference type="EMBL" id="ADB74130.1"/>
    </source>
</evidence>
<evidence type="ECO:0000256" key="4">
    <source>
        <dbReference type="ARBA" id="ARBA00023172"/>
    </source>
</evidence>
<dbReference type="GO" id="GO:0003677">
    <property type="term" value="F:DNA binding"/>
    <property type="evidence" value="ECO:0007669"/>
    <property type="project" value="UniProtKB-KW"/>
</dbReference>
<accession>D2SBW2</accession>
<dbReference type="PROSITE" id="PS51736">
    <property type="entry name" value="RECOMBINASES_3"/>
    <property type="match status" value="1"/>
</dbReference>
<comment type="similarity">
    <text evidence="1">Belongs to the site-specific recombinase resolvase family.</text>
</comment>
<dbReference type="PROSITE" id="PS00397">
    <property type="entry name" value="RECOMBINASES_1"/>
    <property type="match status" value="1"/>
</dbReference>
<dbReference type="InterPro" id="IPR006118">
    <property type="entry name" value="Recombinase_CS"/>
</dbReference>
<dbReference type="CDD" id="cd03768">
    <property type="entry name" value="SR_ResInv"/>
    <property type="match status" value="1"/>
</dbReference>
<gene>
    <name evidence="8" type="ordered locus">Gobs_1397</name>
</gene>
<dbReference type="InterPro" id="IPR006119">
    <property type="entry name" value="Resolv_N"/>
</dbReference>
<evidence type="ECO:0000256" key="3">
    <source>
        <dbReference type="ARBA" id="ARBA00023125"/>
    </source>
</evidence>
<dbReference type="eggNOG" id="COG1961">
    <property type="taxonomic scope" value="Bacteria"/>
</dbReference>
<dbReference type="PANTHER" id="PTHR30461">
    <property type="entry name" value="DNA-INVERTASE FROM LAMBDOID PROPHAGE"/>
    <property type="match status" value="1"/>
</dbReference>
<dbReference type="Pfam" id="PF00239">
    <property type="entry name" value="Resolvase"/>
    <property type="match status" value="1"/>
</dbReference>
<dbReference type="InterPro" id="IPR006120">
    <property type="entry name" value="Resolvase_HTH_dom"/>
</dbReference>
<name>D2SBW2_GEOOG</name>
<protein>
    <submittedName>
        <fullName evidence="8">Resolvase domain protein</fullName>
    </submittedName>
</protein>
<feature type="domain" description="Resolvase/invertase-type recombinase catalytic" evidence="7">
    <location>
        <begin position="4"/>
        <end position="140"/>
    </location>
</feature>
<dbReference type="GO" id="GO:0000150">
    <property type="term" value="F:DNA strand exchange activity"/>
    <property type="evidence" value="ECO:0007669"/>
    <property type="project" value="InterPro"/>
</dbReference>
<dbReference type="Gene3D" id="1.10.10.60">
    <property type="entry name" value="Homeodomain-like"/>
    <property type="match status" value="1"/>
</dbReference>
<evidence type="ECO:0000313" key="9">
    <source>
        <dbReference type="Proteomes" id="UP000001382"/>
    </source>
</evidence>
<dbReference type="InterPro" id="IPR050639">
    <property type="entry name" value="SSR_resolvase"/>
</dbReference>
<dbReference type="Gene3D" id="3.40.50.1390">
    <property type="entry name" value="Resolvase, N-terminal catalytic domain"/>
    <property type="match status" value="1"/>
</dbReference>
<evidence type="ECO:0000259" key="7">
    <source>
        <dbReference type="PROSITE" id="PS51736"/>
    </source>
</evidence>
<dbReference type="RefSeq" id="WP_012947571.1">
    <property type="nucleotide sequence ID" value="NC_013757.1"/>
</dbReference>
<feature type="active site" description="O-(5'-phospho-DNA)-serine intermediate" evidence="5 6">
    <location>
        <position position="12"/>
    </location>
</feature>
<dbReference type="SMART" id="SM00857">
    <property type="entry name" value="Resolvase"/>
    <property type="match status" value="1"/>
</dbReference>
<dbReference type="GO" id="GO:0015074">
    <property type="term" value="P:DNA integration"/>
    <property type="evidence" value="ECO:0007669"/>
    <property type="project" value="UniProtKB-KW"/>
</dbReference>
<reference evidence="9" key="2">
    <citation type="submission" date="2010-01" db="EMBL/GenBank/DDBJ databases">
        <title>The complete genome of Geodermatophilus obscurus DSM 43160.</title>
        <authorList>
            <consortium name="US DOE Joint Genome Institute (JGI-PGF)"/>
            <person name="Lucas S."/>
            <person name="Copeland A."/>
            <person name="Lapidus A."/>
            <person name="Glavina del Rio T."/>
            <person name="Dalin E."/>
            <person name="Tice H."/>
            <person name="Bruce D."/>
            <person name="Goodwin L."/>
            <person name="Pitluck S."/>
            <person name="Kyrpides N."/>
            <person name="Mavromatis K."/>
            <person name="Ivanova N."/>
            <person name="Munk A.C."/>
            <person name="Brettin T."/>
            <person name="Detter J.C."/>
            <person name="Han C."/>
            <person name="Larimer F."/>
            <person name="Land M."/>
            <person name="Hauser L."/>
            <person name="Markowitz V."/>
            <person name="Cheng J.-F."/>
            <person name="Hugenholtz P."/>
            <person name="Woyke T."/>
            <person name="Wu D."/>
            <person name="Jando M."/>
            <person name="Schneider S."/>
            <person name="Klenk H.-P."/>
            <person name="Eisen J.A."/>
        </authorList>
    </citation>
    <scope>NUCLEOTIDE SEQUENCE [LARGE SCALE GENOMIC DNA]</scope>
    <source>
        <strain evidence="9">ATCC 25078 / DSM 43160 / JCM 3152 / KCC A-0152 / KCTC 9177 / NBRC 13315 / NRRL B-3577 / G-20</strain>
    </source>
</reference>
<dbReference type="SUPFAM" id="SSF53041">
    <property type="entry name" value="Resolvase-like"/>
    <property type="match status" value="1"/>
</dbReference>
<evidence type="ECO:0000256" key="5">
    <source>
        <dbReference type="PIRSR" id="PIRSR606118-50"/>
    </source>
</evidence>
<sequence length="209" mass="23054">MTALLIGYARVSTDAQDLTAQHVGLLALGVDSGRIYVDHGLIGTNRERPGLREALAACREGDTLVVTKLDRLARSLPDARAIAEELTRRQVRLSLGGSVYDPHDPVGRLLFNVLAMVAEFEADLIRLRTREGMRVAKAKGKLRGKQPKLNPRQEAHLVDLYRRGEHSTAELADLFGVARSTVYRALERDRARGRTNGHPTAAVIESMSR</sequence>
<dbReference type="EMBL" id="CP001867">
    <property type="protein sequence ID" value="ADB74130.1"/>
    <property type="molecule type" value="Genomic_DNA"/>
</dbReference>
<dbReference type="InterPro" id="IPR036162">
    <property type="entry name" value="Resolvase-like_N_sf"/>
</dbReference>
<dbReference type="InterPro" id="IPR009057">
    <property type="entry name" value="Homeodomain-like_sf"/>
</dbReference>
<dbReference type="STRING" id="526225.Gobs_1397"/>
<evidence type="ECO:0000256" key="2">
    <source>
        <dbReference type="ARBA" id="ARBA00022908"/>
    </source>
</evidence>
<dbReference type="Proteomes" id="UP000001382">
    <property type="component" value="Chromosome"/>
</dbReference>
<keyword evidence="3" id="KW-0238">DNA-binding</keyword>
<evidence type="ECO:0000256" key="6">
    <source>
        <dbReference type="PROSITE-ProRule" id="PRU10137"/>
    </source>
</evidence>
<dbReference type="PROSITE" id="PS00398">
    <property type="entry name" value="RECOMBINASES_2"/>
    <property type="match status" value="1"/>
</dbReference>
<proteinExistence type="inferred from homology"/>
<dbReference type="SUPFAM" id="SSF46689">
    <property type="entry name" value="Homeodomain-like"/>
    <property type="match status" value="1"/>
</dbReference>
<dbReference type="AlphaFoldDB" id="D2SBW2"/>